<dbReference type="PANTHER" id="PTHR40375:SF2">
    <property type="entry name" value="SPORULATION-SPECIFIC PROTEIN 22"/>
    <property type="match status" value="1"/>
</dbReference>
<organism evidence="1 2">
    <name type="scientific">Gonapodya prolifera (strain JEL478)</name>
    <name type="common">Monoblepharis prolifera</name>
    <dbReference type="NCBI Taxonomy" id="1344416"/>
    <lineage>
        <taxon>Eukaryota</taxon>
        <taxon>Fungi</taxon>
        <taxon>Fungi incertae sedis</taxon>
        <taxon>Chytridiomycota</taxon>
        <taxon>Chytridiomycota incertae sedis</taxon>
        <taxon>Monoblepharidomycetes</taxon>
        <taxon>Monoblepharidales</taxon>
        <taxon>Gonapodyaceae</taxon>
        <taxon>Gonapodya</taxon>
    </lineage>
</organism>
<evidence type="ECO:0000313" key="1">
    <source>
        <dbReference type="EMBL" id="KXS17606.1"/>
    </source>
</evidence>
<reference evidence="1 2" key="1">
    <citation type="journal article" date="2015" name="Genome Biol. Evol.">
        <title>Phylogenomic analyses indicate that early fungi evolved digesting cell walls of algal ancestors of land plants.</title>
        <authorList>
            <person name="Chang Y."/>
            <person name="Wang S."/>
            <person name="Sekimoto S."/>
            <person name="Aerts A.L."/>
            <person name="Choi C."/>
            <person name="Clum A."/>
            <person name="LaButti K.M."/>
            <person name="Lindquist E.A."/>
            <person name="Yee Ngan C."/>
            <person name="Ohm R.A."/>
            <person name="Salamov A.A."/>
            <person name="Grigoriev I.V."/>
            <person name="Spatafora J.W."/>
            <person name="Berbee M.L."/>
        </authorList>
    </citation>
    <scope>NUCLEOTIDE SEQUENCE [LARGE SCALE GENOMIC DNA]</scope>
    <source>
        <strain evidence="1 2">JEL478</strain>
    </source>
</reference>
<dbReference type="OrthoDB" id="65716at2759"/>
<dbReference type="EMBL" id="KQ965746">
    <property type="protein sequence ID" value="KXS17606.1"/>
    <property type="molecule type" value="Genomic_DNA"/>
</dbReference>
<sequence length="226" mass="25084">MLIEEGSAEASRRKELLTKNVDDLQRCNHLHQDGPAITGVVIPLEFESLLLLRHWDKAMGVIQRAAKQDCALKTLERLARLAVRSHCPTALQSEAVKTALEAMISNTTELDVQKFAAWFRVLLETSLVSNKEQARGFFGQVRDMIPSLSYPVSELHWLVSTAWNVSVELWSAGAMAEACTWAEVALGLLPFASDTAAAIGMGEKQIREAYSKMLAERDEEIAMEIT</sequence>
<keyword evidence="2" id="KW-1185">Reference proteome</keyword>
<dbReference type="Proteomes" id="UP000070544">
    <property type="component" value="Unassembled WGS sequence"/>
</dbReference>
<protein>
    <submittedName>
        <fullName evidence="1">Uncharacterized protein</fullName>
    </submittedName>
</protein>
<gene>
    <name evidence="1" type="ORF">M427DRAFT_255110</name>
</gene>
<dbReference type="GO" id="GO:0090173">
    <property type="term" value="P:regulation of synaptonemal complex assembly"/>
    <property type="evidence" value="ECO:0007669"/>
    <property type="project" value="InterPro"/>
</dbReference>
<dbReference type="InterPro" id="IPR039057">
    <property type="entry name" value="Spo22/ZIP4"/>
</dbReference>
<accession>A0A139ALE4</accession>
<dbReference type="AlphaFoldDB" id="A0A139ALE4"/>
<proteinExistence type="predicted"/>
<dbReference type="PANTHER" id="PTHR40375">
    <property type="entry name" value="SPORULATION-SPECIFIC PROTEIN 22"/>
    <property type="match status" value="1"/>
</dbReference>
<evidence type="ECO:0000313" key="2">
    <source>
        <dbReference type="Proteomes" id="UP000070544"/>
    </source>
</evidence>
<name>A0A139ALE4_GONPJ</name>
<dbReference type="STRING" id="1344416.A0A139ALE4"/>